<name>A0AAW1T3R1_9CHLO</name>
<dbReference type="PROSITE" id="PS00383">
    <property type="entry name" value="TYR_PHOSPHATASE_1"/>
    <property type="match status" value="1"/>
</dbReference>
<dbReference type="InterPro" id="IPR029021">
    <property type="entry name" value="Prot-tyrosine_phosphatase-like"/>
</dbReference>
<dbReference type="Gene3D" id="3.90.190.10">
    <property type="entry name" value="Protein tyrosine phosphatase superfamily"/>
    <property type="match status" value="1"/>
</dbReference>
<keyword evidence="4" id="KW-1185">Reference proteome</keyword>
<dbReference type="CDD" id="cd14502">
    <property type="entry name" value="RNA_5'-triphosphatase"/>
    <property type="match status" value="1"/>
</dbReference>
<evidence type="ECO:0000256" key="1">
    <source>
        <dbReference type="SAM" id="MobiDB-lite"/>
    </source>
</evidence>
<protein>
    <recommendedName>
        <fullName evidence="2">Tyrosine specific protein phosphatases domain-containing protein</fullName>
    </recommendedName>
</protein>
<dbReference type="InterPro" id="IPR051029">
    <property type="entry name" value="mRNA_Capping_Enz/RNA_Phosphat"/>
</dbReference>
<dbReference type="InterPro" id="IPR000340">
    <property type="entry name" value="Dual-sp_phosphatase_cat-dom"/>
</dbReference>
<proteinExistence type="predicted"/>
<dbReference type="GO" id="GO:0006370">
    <property type="term" value="P:7-methylguanosine mRNA capping"/>
    <property type="evidence" value="ECO:0007669"/>
    <property type="project" value="TreeGrafter"/>
</dbReference>
<evidence type="ECO:0000313" key="4">
    <source>
        <dbReference type="Proteomes" id="UP001485043"/>
    </source>
</evidence>
<dbReference type="InterPro" id="IPR016130">
    <property type="entry name" value="Tyr_Pase_AS"/>
</dbReference>
<comment type="caution">
    <text evidence="3">The sequence shown here is derived from an EMBL/GenBank/DDBJ whole genome shotgun (WGS) entry which is preliminary data.</text>
</comment>
<feature type="domain" description="Tyrosine specific protein phosphatases" evidence="2">
    <location>
        <begin position="149"/>
        <end position="213"/>
    </location>
</feature>
<feature type="region of interest" description="Disordered" evidence="1">
    <location>
        <begin position="226"/>
        <end position="277"/>
    </location>
</feature>
<evidence type="ECO:0000259" key="2">
    <source>
        <dbReference type="PROSITE" id="PS50056"/>
    </source>
</evidence>
<dbReference type="PROSITE" id="PS50056">
    <property type="entry name" value="TYR_PHOSPHATASE_2"/>
    <property type="match status" value="1"/>
</dbReference>
<reference evidence="3 4" key="1">
    <citation type="journal article" date="2024" name="Nat. Commun.">
        <title>Phylogenomics reveals the evolutionary origins of lichenization in chlorophyte algae.</title>
        <authorList>
            <person name="Puginier C."/>
            <person name="Libourel C."/>
            <person name="Otte J."/>
            <person name="Skaloud P."/>
            <person name="Haon M."/>
            <person name="Grisel S."/>
            <person name="Petersen M."/>
            <person name="Berrin J.G."/>
            <person name="Delaux P.M."/>
            <person name="Dal Grande F."/>
            <person name="Keller J."/>
        </authorList>
    </citation>
    <scope>NUCLEOTIDE SEQUENCE [LARGE SCALE GENOMIC DNA]</scope>
    <source>
        <strain evidence="3 4">SAG 2523</strain>
    </source>
</reference>
<evidence type="ECO:0000313" key="3">
    <source>
        <dbReference type="EMBL" id="KAK9863661.1"/>
    </source>
</evidence>
<dbReference type="Pfam" id="PF00782">
    <property type="entry name" value="DSPc"/>
    <property type="match status" value="1"/>
</dbReference>
<feature type="region of interest" description="Disordered" evidence="1">
    <location>
        <begin position="1"/>
        <end position="43"/>
    </location>
</feature>
<dbReference type="InterPro" id="IPR000387">
    <property type="entry name" value="Tyr_Pase_dom"/>
</dbReference>
<dbReference type="PANTHER" id="PTHR10367">
    <property type="entry name" value="MRNA-CAPPING ENZYME"/>
    <property type="match status" value="1"/>
</dbReference>
<sequence length="429" mass="46098">MNPGRESGLASETRPPPQLNADLLPDLSIQDPGAPPPSEYQRVPSVLQKLQKWGDYPSYGEPVEPTLFLPMKTPLSTTIHRSWTLDTPPLHSLTVQQLLAEQAMQQRTVGLILDLSNHATLYEEDLPVELQYEHIMLQSKVFPARSAIDEVVAAAQSFWSRQPSQYIAIHCAYGFNRTGFVICSYLIQACGLSVEAALASFAAARPPGVKHEQFVAELHTRYPAASSAPSQSECSADSKATAGGMGWAEPAHHMADKPNPLQSGPGRGPPDPSQDLAGAYLFQPLHQQAQDADPARLQQQSRCPYLEGHSSSPHPSNLASLAQSAATEQAVSTSYTLSSSVGICQGCSNTARQPEGCSSSRGPEAQAVCPGSLPCECVRGKAADVLFKAPSQGIENESLGLDQRAIMRELAASRLQDRSRSSLEPVPSE</sequence>
<dbReference type="GO" id="GO:0004484">
    <property type="term" value="F:mRNA guanylyltransferase activity"/>
    <property type="evidence" value="ECO:0007669"/>
    <property type="project" value="TreeGrafter"/>
</dbReference>
<dbReference type="SUPFAM" id="SSF52799">
    <property type="entry name" value="(Phosphotyrosine protein) phosphatases II"/>
    <property type="match status" value="1"/>
</dbReference>
<organism evidence="3 4">
    <name type="scientific">Apatococcus fuscideae</name>
    <dbReference type="NCBI Taxonomy" id="2026836"/>
    <lineage>
        <taxon>Eukaryota</taxon>
        <taxon>Viridiplantae</taxon>
        <taxon>Chlorophyta</taxon>
        <taxon>core chlorophytes</taxon>
        <taxon>Trebouxiophyceae</taxon>
        <taxon>Chlorellales</taxon>
        <taxon>Chlorellaceae</taxon>
        <taxon>Apatococcus</taxon>
    </lineage>
</organism>
<dbReference type="Proteomes" id="UP001485043">
    <property type="component" value="Unassembled WGS sequence"/>
</dbReference>
<dbReference type="EMBL" id="JALJOV010000444">
    <property type="protein sequence ID" value="KAK9863661.1"/>
    <property type="molecule type" value="Genomic_DNA"/>
</dbReference>
<dbReference type="GO" id="GO:0016787">
    <property type="term" value="F:hydrolase activity"/>
    <property type="evidence" value="ECO:0007669"/>
    <property type="project" value="UniProtKB-ARBA"/>
</dbReference>
<dbReference type="AlphaFoldDB" id="A0AAW1T3R1"/>
<dbReference type="PANTHER" id="PTHR10367:SF17">
    <property type="entry name" value="MRNA-CAPPING ENZYME"/>
    <property type="match status" value="1"/>
</dbReference>
<accession>A0AAW1T3R1</accession>
<gene>
    <name evidence="3" type="ORF">WJX84_000231</name>
</gene>